<dbReference type="Proteomes" id="UP000777482">
    <property type="component" value="Unassembled WGS sequence"/>
</dbReference>
<evidence type="ECO:0000313" key="3">
    <source>
        <dbReference type="Proteomes" id="UP000777482"/>
    </source>
</evidence>
<evidence type="ECO:0000313" key="2">
    <source>
        <dbReference type="EMBL" id="KAG0661557.1"/>
    </source>
</evidence>
<comment type="caution">
    <text evidence="2">The sequence shown here is derived from an EMBL/GenBank/DDBJ whole genome shotgun (WGS) entry which is preliminary data.</text>
</comment>
<name>A0A9P6W3K4_RHOMI</name>
<organism evidence="2 3">
    <name type="scientific">Rhodotorula mucilaginosa</name>
    <name type="common">Yeast</name>
    <name type="synonym">Rhodotorula rubra</name>
    <dbReference type="NCBI Taxonomy" id="5537"/>
    <lineage>
        <taxon>Eukaryota</taxon>
        <taxon>Fungi</taxon>
        <taxon>Dikarya</taxon>
        <taxon>Basidiomycota</taxon>
        <taxon>Pucciniomycotina</taxon>
        <taxon>Microbotryomycetes</taxon>
        <taxon>Sporidiobolales</taxon>
        <taxon>Sporidiobolaceae</taxon>
        <taxon>Rhodotorula</taxon>
    </lineage>
</organism>
<dbReference type="InterPro" id="IPR029058">
    <property type="entry name" value="AB_hydrolase_fold"/>
</dbReference>
<dbReference type="OrthoDB" id="10249433at2759"/>
<evidence type="ECO:0000259" key="1">
    <source>
        <dbReference type="Pfam" id="PF12146"/>
    </source>
</evidence>
<dbReference type="SUPFAM" id="SSF53474">
    <property type="entry name" value="alpha/beta-Hydrolases"/>
    <property type="match status" value="1"/>
</dbReference>
<reference evidence="2 3" key="1">
    <citation type="submission" date="2020-11" db="EMBL/GenBank/DDBJ databases">
        <title>Kefir isolates.</title>
        <authorList>
            <person name="Marcisauskas S."/>
            <person name="Kim Y."/>
            <person name="Blasche S."/>
        </authorList>
    </citation>
    <scope>NUCLEOTIDE SEQUENCE [LARGE SCALE GENOMIC DNA]</scope>
    <source>
        <strain evidence="2 3">KR</strain>
    </source>
</reference>
<dbReference type="PANTHER" id="PTHR11614">
    <property type="entry name" value="PHOSPHOLIPASE-RELATED"/>
    <property type="match status" value="1"/>
</dbReference>
<proteinExistence type="predicted"/>
<dbReference type="Gene3D" id="3.40.50.1820">
    <property type="entry name" value="alpha/beta hydrolase"/>
    <property type="match status" value="1"/>
</dbReference>
<dbReference type="InterPro" id="IPR022742">
    <property type="entry name" value="Hydrolase_4"/>
</dbReference>
<protein>
    <recommendedName>
        <fullName evidence="1">Serine aminopeptidase S33 domain-containing protein</fullName>
    </recommendedName>
</protein>
<accession>A0A9P6W3K4</accession>
<feature type="domain" description="Serine aminopeptidase S33" evidence="1">
    <location>
        <begin position="93"/>
        <end position="298"/>
    </location>
</feature>
<dbReference type="Pfam" id="PF12146">
    <property type="entry name" value="Hydrolase_4"/>
    <property type="match status" value="2"/>
</dbReference>
<sequence>MTWTPVTEEERAYYSVPKPAPALISELLHRPEPAGDPTWGRAPLPRAPDEARIRATHGHRDGKVWLDEHTKDEWVAYQVWEPTKGSQDRECDLVFCHGINDYGGKFAVHADHFLDAGYRVVVPDLPGHGRSTGIHVYTPRMEALADAVYAVIKDVALQDSRLVQEQEGSYTQTRKVFVAGQSLGGFTATLTCLKYGAPVDTSLPSASHASFRPTISGGIFLCPMLAISPESRPAYAVELAARALASIAGPLPFASANKGKNSEDPSVEEQFDQDPQTYSGKLRIATGLAVLQVRNRISSVHRPVSKRFRSPGHKLTRLTFALFERNVRVQAITEINDKLSHLRVPFLLCHGTGDRVTSYHGSERLLREAESTDKELKLYPDYQHILLRKGKDAADDMRRQTVLNDMLEWLDRH</sequence>
<gene>
    <name evidence="2" type="ORF">C6P46_003969</name>
</gene>
<feature type="domain" description="Serine aminopeptidase S33" evidence="1">
    <location>
        <begin position="329"/>
        <end position="387"/>
    </location>
</feature>
<dbReference type="AlphaFoldDB" id="A0A9P6W3K4"/>
<dbReference type="InterPro" id="IPR051044">
    <property type="entry name" value="MAG_DAG_Lipase"/>
</dbReference>
<dbReference type="EMBL" id="PUHQ01000034">
    <property type="protein sequence ID" value="KAG0661557.1"/>
    <property type="molecule type" value="Genomic_DNA"/>
</dbReference>
<keyword evidence="3" id="KW-1185">Reference proteome</keyword>